<reference evidence="2 3" key="1">
    <citation type="submission" date="2017-08" db="EMBL/GenBank/DDBJ databases">
        <authorList>
            <person name="de Groot N.N."/>
        </authorList>
    </citation>
    <scope>NUCLEOTIDE SEQUENCE [LARGE SCALE GENOMIC DNA]</scope>
    <source>
        <strain evidence="2 3">NBT06-6</strain>
    </source>
</reference>
<dbReference type="EMBL" id="NQMQ01000003">
    <property type="protein sequence ID" value="PAJ70806.1"/>
    <property type="molecule type" value="Genomic_DNA"/>
</dbReference>
<comment type="caution">
    <text evidence="2">The sequence shown here is derived from an EMBL/GenBank/DDBJ whole genome shotgun (WGS) entry which is preliminary data.</text>
</comment>
<evidence type="ECO:0000259" key="1">
    <source>
        <dbReference type="Pfam" id="PF22242"/>
    </source>
</evidence>
<accession>A0A269PFL1</accession>
<dbReference type="Gene3D" id="3.40.50.720">
    <property type="entry name" value="NAD(P)-binding Rossmann-like Domain"/>
    <property type="match status" value="1"/>
</dbReference>
<sequence>MAPTLLAGAIGNACGLADDLERAGHTVRPLDLADPGLIAHVDLVLIDVASPAEVRSIAARLALYARPRQMFLHTALLGGAQLLDDVETARAIVMCAYRLHGRTWLTSAADELGEGVVAMLVAESGGTAVPIADSARPRIAAGQELRAAQRTLLIDAHQLLTSAIPNLPALGDEPAGEGPGLDPATADLLLGAIDDPGVRRAFVDMQRRGAEQARDAAMQVWAMDKYEGRNQ</sequence>
<feature type="domain" description="CGL2689-like C-terminal" evidence="1">
    <location>
        <begin position="133"/>
        <end position="225"/>
    </location>
</feature>
<dbReference type="InterPro" id="IPR054507">
    <property type="entry name" value="CGL2689-like_C"/>
</dbReference>
<dbReference type="Gene3D" id="1.10.1040.40">
    <property type="match status" value="1"/>
</dbReference>
<name>A0A269PFL1_9CORY</name>
<gene>
    <name evidence="2" type="ORF">CIG21_02755</name>
</gene>
<proteinExistence type="predicted"/>
<protein>
    <recommendedName>
        <fullName evidence="1">CGL2689-like C-terminal domain-containing protein</fullName>
    </recommendedName>
</protein>
<dbReference type="Proteomes" id="UP000215771">
    <property type="component" value="Unassembled WGS sequence"/>
</dbReference>
<evidence type="ECO:0000313" key="3">
    <source>
        <dbReference type="Proteomes" id="UP000215771"/>
    </source>
</evidence>
<evidence type="ECO:0000313" key="2">
    <source>
        <dbReference type="EMBL" id="PAJ70806.1"/>
    </source>
</evidence>
<organism evidence="2 3">
    <name type="scientific">Corynebacterium hadale</name>
    <dbReference type="NCBI Taxonomy" id="2026255"/>
    <lineage>
        <taxon>Bacteria</taxon>
        <taxon>Bacillati</taxon>
        <taxon>Actinomycetota</taxon>
        <taxon>Actinomycetes</taxon>
        <taxon>Mycobacteriales</taxon>
        <taxon>Corynebacteriaceae</taxon>
        <taxon>Corynebacterium</taxon>
    </lineage>
</organism>
<dbReference type="Pfam" id="PF22242">
    <property type="entry name" value="6PGD_like"/>
    <property type="match status" value="1"/>
</dbReference>
<dbReference type="AlphaFoldDB" id="A0A269PFL1"/>
<dbReference type="RefSeq" id="WP_095275591.1">
    <property type="nucleotide sequence ID" value="NZ_CP047655.1"/>
</dbReference>